<evidence type="ECO:0000256" key="5">
    <source>
        <dbReference type="ARBA" id="ARBA00022989"/>
    </source>
</evidence>
<evidence type="ECO:0000313" key="8">
    <source>
        <dbReference type="Proteomes" id="UP000887578"/>
    </source>
</evidence>
<dbReference type="GO" id="GO:0007040">
    <property type="term" value="P:lysosome organization"/>
    <property type="evidence" value="ECO:0007669"/>
    <property type="project" value="TreeGrafter"/>
</dbReference>
<dbReference type="InterPro" id="IPR036259">
    <property type="entry name" value="MFS_trans_sf"/>
</dbReference>
<accession>A0A914QHX5</accession>
<evidence type="ECO:0000256" key="7">
    <source>
        <dbReference type="RuleBase" id="RU361113"/>
    </source>
</evidence>
<feature type="transmembrane region" description="Helical" evidence="7">
    <location>
        <begin position="93"/>
        <end position="111"/>
    </location>
</feature>
<dbReference type="GO" id="GO:0051453">
    <property type="term" value="P:regulation of intracellular pH"/>
    <property type="evidence" value="ECO:0007669"/>
    <property type="project" value="TreeGrafter"/>
</dbReference>
<dbReference type="Pfam" id="PF02487">
    <property type="entry name" value="CLN3"/>
    <property type="match status" value="1"/>
</dbReference>
<keyword evidence="8" id="KW-1185">Reference proteome</keyword>
<evidence type="ECO:0000256" key="1">
    <source>
        <dbReference type="ARBA" id="ARBA00004127"/>
    </source>
</evidence>
<dbReference type="PRINTS" id="PR01315">
    <property type="entry name" value="BATTENIN"/>
</dbReference>
<dbReference type="GO" id="GO:0012505">
    <property type="term" value="C:endomembrane system"/>
    <property type="evidence" value="ECO:0007669"/>
    <property type="project" value="UniProtKB-SubCell"/>
</dbReference>
<sequence>MLSSRNSLAFLLFGLCNSYAFVIMLSAAGDIVVKQKPKLNNRTDVCYEEITEAHCLSISTGAVLLANIIPCILVQITFLFFMQRVPFGIRHALVVLCQSLGLLIVAFSNTVSGSLTGVVFASLGAGIGAVNCLALSSHFPKSVVAMWSTGSGAAGITSSLSYAAFTEPHFAHLSTKTTLLIMLIIPFFYSIAYWIILEIPDTVHKIQILNPKTYIIKEIIYHSNDNQSNENKKADTIVEVAEKECLEMKTAKIVVEKTDKKALTFVSKLKLFVVCSFLSLKLQN</sequence>
<evidence type="ECO:0000313" key="9">
    <source>
        <dbReference type="WBParaSite" id="PDA_v2.g31205.t1"/>
    </source>
</evidence>
<dbReference type="InterPro" id="IPR003492">
    <property type="entry name" value="Battenin_disease_Cln3"/>
</dbReference>
<evidence type="ECO:0000256" key="6">
    <source>
        <dbReference type="ARBA" id="ARBA00023136"/>
    </source>
</evidence>
<feature type="transmembrane region" description="Helical" evidence="7">
    <location>
        <begin position="62"/>
        <end position="81"/>
    </location>
</feature>
<keyword evidence="3" id="KW-0813">Transport</keyword>
<dbReference type="WBParaSite" id="PDA_v2.g31205.t1">
    <property type="protein sequence ID" value="PDA_v2.g31205.t1"/>
    <property type="gene ID" value="PDA_v2.g31205"/>
</dbReference>
<comment type="caution">
    <text evidence="7">Lacks conserved residue(s) required for the propagation of feature annotation.</text>
</comment>
<dbReference type="PANTHER" id="PTHR10981">
    <property type="entry name" value="BATTENIN"/>
    <property type="match status" value="1"/>
</dbReference>
<keyword evidence="5 7" id="KW-1133">Transmembrane helix</keyword>
<dbReference type="Proteomes" id="UP000887578">
    <property type="component" value="Unplaced"/>
</dbReference>
<dbReference type="AlphaFoldDB" id="A0A914QHX5"/>
<keyword evidence="7" id="KW-0458">Lysosome</keyword>
<organism evidence="8 9">
    <name type="scientific">Panagrolaimus davidi</name>
    <dbReference type="NCBI Taxonomy" id="227884"/>
    <lineage>
        <taxon>Eukaryota</taxon>
        <taxon>Metazoa</taxon>
        <taxon>Ecdysozoa</taxon>
        <taxon>Nematoda</taxon>
        <taxon>Chromadorea</taxon>
        <taxon>Rhabditida</taxon>
        <taxon>Tylenchina</taxon>
        <taxon>Panagrolaimomorpha</taxon>
        <taxon>Panagrolaimoidea</taxon>
        <taxon>Panagrolaimidae</taxon>
        <taxon>Panagrolaimus</taxon>
    </lineage>
</organism>
<keyword evidence="4 7" id="KW-0812">Transmembrane</keyword>
<evidence type="ECO:0000256" key="4">
    <source>
        <dbReference type="ARBA" id="ARBA00022692"/>
    </source>
</evidence>
<keyword evidence="6 7" id="KW-0472">Membrane</keyword>
<feature type="transmembrane region" description="Helical" evidence="7">
    <location>
        <begin position="177"/>
        <end position="197"/>
    </location>
</feature>
<comment type="similarity">
    <text evidence="2 7">Belongs to the battenin family.</text>
</comment>
<dbReference type="GO" id="GO:0005765">
    <property type="term" value="C:lysosomal membrane"/>
    <property type="evidence" value="ECO:0007669"/>
    <property type="project" value="UniProtKB-SubCell"/>
</dbReference>
<protein>
    <recommendedName>
        <fullName evidence="7">Battenin</fullName>
    </recommendedName>
</protein>
<feature type="transmembrane region" description="Helical" evidence="7">
    <location>
        <begin position="143"/>
        <end position="165"/>
    </location>
</feature>
<reference evidence="9" key="1">
    <citation type="submission" date="2022-11" db="UniProtKB">
        <authorList>
            <consortium name="WormBaseParasite"/>
        </authorList>
    </citation>
    <scope>IDENTIFICATION</scope>
</reference>
<feature type="transmembrane region" description="Helical" evidence="7">
    <location>
        <begin position="117"/>
        <end position="136"/>
    </location>
</feature>
<dbReference type="SUPFAM" id="SSF103473">
    <property type="entry name" value="MFS general substrate transporter"/>
    <property type="match status" value="1"/>
</dbReference>
<comment type="subcellular location">
    <subcellularLocation>
        <location evidence="1">Endomembrane system</location>
        <topology evidence="1">Multi-pass membrane protein</topology>
    </subcellularLocation>
    <subcellularLocation>
        <location evidence="7">Lysosome membrane</location>
        <topology evidence="7">Multi-pass membrane protein</topology>
    </subcellularLocation>
</comment>
<name>A0A914QHX5_9BILA</name>
<proteinExistence type="inferred from homology"/>
<evidence type="ECO:0000256" key="2">
    <source>
        <dbReference type="ARBA" id="ARBA00007467"/>
    </source>
</evidence>
<evidence type="ECO:0000256" key="3">
    <source>
        <dbReference type="ARBA" id="ARBA00022448"/>
    </source>
</evidence>
<dbReference type="PANTHER" id="PTHR10981:SF0">
    <property type="entry name" value="BATTENIN"/>
    <property type="match status" value="1"/>
</dbReference>